<dbReference type="InterPro" id="IPR032676">
    <property type="entry name" value="YkuD_2"/>
</dbReference>
<name>A0ABY5SXT0_9SPHN</name>
<evidence type="ECO:0000313" key="2">
    <source>
        <dbReference type="Proteomes" id="UP001065265"/>
    </source>
</evidence>
<gene>
    <name evidence="1" type="ORF">L1F33_14200</name>
</gene>
<evidence type="ECO:0000313" key="1">
    <source>
        <dbReference type="EMBL" id="UVI39358.1"/>
    </source>
</evidence>
<dbReference type="EMBL" id="CP092471">
    <property type="protein sequence ID" value="UVI39358.1"/>
    <property type="molecule type" value="Genomic_DNA"/>
</dbReference>
<dbReference type="RefSeq" id="WP_265558634.1">
    <property type="nucleotide sequence ID" value="NZ_CP092471.1"/>
</dbReference>
<dbReference type="PANTHER" id="PTHR38477">
    <property type="entry name" value="HYPOTHETICAL EXPORTED PROTEIN"/>
    <property type="match status" value="1"/>
</dbReference>
<sequence length="243" mass="26677">MNRRDLLKTGVAAAAAITLVPRSFAQTNAFASRDARLMELARSELDRVAGMGQTIWRRDIVGVADFGLHSAQRRFHFVDLDNGRVESYHVSHGDGSDPEHDGWLNRYSNEEGSHCTSSGAYLTRSWYTGRYGTSIRLDGLDTTNSNALPRAIVMHQANYATPEHVERYGRLGRSNGCFAMGPVQFDRALIDLSGGRLLVAGSYGFAEDGSIVTPPAPQSTSTLEPLIRQRPDGTFERVNPGAY</sequence>
<accession>A0ABY5SXT0</accession>
<dbReference type="InterPro" id="IPR006311">
    <property type="entry name" value="TAT_signal"/>
</dbReference>
<dbReference type="Proteomes" id="UP001065265">
    <property type="component" value="Chromosome"/>
</dbReference>
<dbReference type="PANTHER" id="PTHR38477:SF1">
    <property type="entry name" value="MUREIN L,D-TRANSPEPTIDASE CATALYTIC DOMAIN FAMILY PROTEIN"/>
    <property type="match status" value="1"/>
</dbReference>
<reference evidence="1" key="1">
    <citation type="submission" date="2022-02" db="EMBL/GenBank/DDBJ databases">
        <title>Qipengyuania spongiae sp. nov., isolated from marine sponge.</title>
        <authorList>
            <person name="Li Z."/>
            <person name="Zhang M."/>
        </authorList>
    </citation>
    <scope>NUCLEOTIDE SEQUENCE</scope>
    <source>
        <strain evidence="1">PHS-Z21</strain>
    </source>
</reference>
<protein>
    <submittedName>
        <fullName evidence="1">Murein L,D-transpeptidase catalytic domain family protein</fullName>
    </submittedName>
</protein>
<proteinExistence type="predicted"/>
<dbReference type="Pfam" id="PF13645">
    <property type="entry name" value="YkuD_2"/>
    <property type="match status" value="1"/>
</dbReference>
<keyword evidence="2" id="KW-1185">Reference proteome</keyword>
<organism evidence="1 2">
    <name type="scientific">Qipengyuania spongiae</name>
    <dbReference type="NCBI Taxonomy" id="2909673"/>
    <lineage>
        <taxon>Bacteria</taxon>
        <taxon>Pseudomonadati</taxon>
        <taxon>Pseudomonadota</taxon>
        <taxon>Alphaproteobacteria</taxon>
        <taxon>Sphingomonadales</taxon>
        <taxon>Erythrobacteraceae</taxon>
        <taxon>Qipengyuania</taxon>
    </lineage>
</organism>
<dbReference type="PROSITE" id="PS51318">
    <property type="entry name" value="TAT"/>
    <property type="match status" value="1"/>
</dbReference>